<reference evidence="3" key="1">
    <citation type="submission" date="2018-09" db="EMBL/GenBank/DDBJ databases">
        <title>Acidovorax cavernicola nov. sp. isolated from Gruta de las Maravillas (Aracena, Spain).</title>
        <authorList>
            <person name="Jurado V."/>
            <person name="Gutierrez-Patricio S."/>
            <person name="Gonzalez-Pimentel J.L."/>
            <person name="Miller A.Z."/>
            <person name="Laiz L."/>
            <person name="Saiz-Jimenez C."/>
        </authorList>
    </citation>
    <scope>NUCLEOTIDE SEQUENCE [LARGE SCALE GENOMIC DNA]</scope>
    <source>
        <strain evidence="3">1011MAR3C25</strain>
    </source>
</reference>
<feature type="transmembrane region" description="Helical" evidence="1">
    <location>
        <begin position="164"/>
        <end position="180"/>
    </location>
</feature>
<dbReference type="GO" id="GO:0010468">
    <property type="term" value="P:regulation of gene expression"/>
    <property type="evidence" value="ECO:0007669"/>
    <property type="project" value="InterPro"/>
</dbReference>
<keyword evidence="1" id="KW-0812">Transmembrane</keyword>
<sequence>MGTALFHQLGLPLPFLFGPLFACLAAALLGAPLIGTGQVAVGARTILGLAVGASITPAVMQQLPQMAASVIFVPVYVLLIGLIGIPFFQRVCGFDRATAYYAAMPGGLQDMVVFGQEAGADVRALALIHATRILIIVTIAPLLMVNLFHVTLSNPIGAPARDVPLDQLLLMAAAAFLGWKGGERIRLFGAAIIGPLIVAAILSLSGILHQRPPAEALNVAQFFIGSAIGVSYVGVTLRELRKDVLAGIAFVMILAILAFIMMEIVVQAGFAQPIEGFLSFTPGGQAEMTVLAIISGADLGFIVVHHLVRLMVVIAGAPIMAHIIGLRARRE</sequence>
<gene>
    <name evidence="2" type="ORF">D3P04_21485</name>
</gene>
<name>A0A418SMI3_9RHOB</name>
<organism evidence="2 3">
    <name type="scientific">Paracoccus onubensis</name>
    <dbReference type="NCBI Taxonomy" id="1675788"/>
    <lineage>
        <taxon>Bacteria</taxon>
        <taxon>Pseudomonadati</taxon>
        <taxon>Pseudomonadota</taxon>
        <taxon>Alphaproteobacteria</taxon>
        <taxon>Rhodobacterales</taxon>
        <taxon>Paracoccaceae</taxon>
        <taxon>Paracoccus</taxon>
    </lineage>
</organism>
<keyword evidence="1" id="KW-0472">Membrane</keyword>
<feature type="transmembrane region" description="Helical" evidence="1">
    <location>
        <begin position="307"/>
        <end position="326"/>
    </location>
</feature>
<dbReference type="OrthoDB" id="7157734at2"/>
<feature type="transmembrane region" description="Helical" evidence="1">
    <location>
        <begin position="219"/>
        <end position="237"/>
    </location>
</feature>
<dbReference type="PANTHER" id="PTHR38457">
    <property type="entry name" value="REGULATOR ABRB-RELATED"/>
    <property type="match status" value="1"/>
</dbReference>
<feature type="transmembrane region" description="Helical" evidence="1">
    <location>
        <begin position="244"/>
        <end position="270"/>
    </location>
</feature>
<feature type="transmembrane region" description="Helical" evidence="1">
    <location>
        <begin position="66"/>
        <end position="88"/>
    </location>
</feature>
<dbReference type="AlphaFoldDB" id="A0A418SMI3"/>
<feature type="transmembrane region" description="Helical" evidence="1">
    <location>
        <begin position="133"/>
        <end position="152"/>
    </location>
</feature>
<dbReference type="GO" id="GO:0016020">
    <property type="term" value="C:membrane"/>
    <property type="evidence" value="ECO:0007669"/>
    <property type="project" value="InterPro"/>
</dbReference>
<feature type="transmembrane region" description="Helical" evidence="1">
    <location>
        <begin position="187"/>
        <end position="207"/>
    </location>
</feature>
<evidence type="ECO:0000256" key="1">
    <source>
        <dbReference type="SAM" id="Phobius"/>
    </source>
</evidence>
<proteinExistence type="predicted"/>
<evidence type="ECO:0000313" key="3">
    <source>
        <dbReference type="Proteomes" id="UP000284202"/>
    </source>
</evidence>
<comment type="caution">
    <text evidence="2">The sequence shown here is derived from an EMBL/GenBank/DDBJ whole genome shotgun (WGS) entry which is preliminary data.</text>
</comment>
<dbReference type="Pfam" id="PF05145">
    <property type="entry name" value="AbrB"/>
    <property type="match status" value="1"/>
</dbReference>
<keyword evidence="3" id="KW-1185">Reference proteome</keyword>
<protein>
    <submittedName>
        <fullName evidence="2">AbrB family transcriptional regulator</fullName>
    </submittedName>
</protein>
<dbReference type="PIRSF" id="PIRSF038991">
    <property type="entry name" value="Protein_AbrB"/>
    <property type="match status" value="1"/>
</dbReference>
<dbReference type="EMBL" id="QZCG01000019">
    <property type="protein sequence ID" value="RJE82173.1"/>
    <property type="molecule type" value="Genomic_DNA"/>
</dbReference>
<evidence type="ECO:0000313" key="2">
    <source>
        <dbReference type="EMBL" id="RJE82173.1"/>
    </source>
</evidence>
<feature type="transmembrane region" description="Helical" evidence="1">
    <location>
        <begin position="15"/>
        <end position="34"/>
    </location>
</feature>
<dbReference type="PANTHER" id="PTHR38457:SF1">
    <property type="entry name" value="REGULATOR ABRB-RELATED"/>
    <property type="match status" value="1"/>
</dbReference>
<dbReference type="InterPro" id="IPR007820">
    <property type="entry name" value="AbrB_fam"/>
</dbReference>
<feature type="transmembrane region" description="Helical" evidence="1">
    <location>
        <begin position="41"/>
        <end position="60"/>
    </location>
</feature>
<keyword evidence="1" id="KW-1133">Transmembrane helix</keyword>
<dbReference type="Proteomes" id="UP000284202">
    <property type="component" value="Unassembled WGS sequence"/>
</dbReference>
<accession>A0A418SMI3</accession>